<protein>
    <submittedName>
        <fullName evidence="1">Uncharacterized protein</fullName>
    </submittedName>
</protein>
<name>A0A0A8XYU3_ARUDO</name>
<accession>A0A0A8XYU3</accession>
<reference evidence="1" key="1">
    <citation type="submission" date="2014-09" db="EMBL/GenBank/DDBJ databases">
        <authorList>
            <person name="Magalhaes I.L.F."/>
            <person name="Oliveira U."/>
            <person name="Santos F.R."/>
            <person name="Vidigal T.H.D.A."/>
            <person name="Brescovit A.D."/>
            <person name="Santos A.J."/>
        </authorList>
    </citation>
    <scope>NUCLEOTIDE SEQUENCE</scope>
    <source>
        <tissue evidence="1">Shoot tissue taken approximately 20 cm above the soil surface</tissue>
    </source>
</reference>
<dbReference type="AlphaFoldDB" id="A0A0A8XYU3"/>
<proteinExistence type="predicted"/>
<sequence>MASPYKMSIWLLSQKTKSGINHGNNSTTNYFLHRTPPINWSKMLSPSHEL</sequence>
<dbReference type="EMBL" id="GBRH01278776">
    <property type="protein sequence ID" value="JAD19119.1"/>
    <property type="molecule type" value="Transcribed_RNA"/>
</dbReference>
<reference evidence="1" key="2">
    <citation type="journal article" date="2015" name="Data Brief">
        <title>Shoot transcriptome of the giant reed, Arundo donax.</title>
        <authorList>
            <person name="Barrero R.A."/>
            <person name="Guerrero F.D."/>
            <person name="Moolhuijzen P."/>
            <person name="Goolsby J.A."/>
            <person name="Tidwell J."/>
            <person name="Bellgard S.E."/>
            <person name="Bellgard M.I."/>
        </authorList>
    </citation>
    <scope>NUCLEOTIDE SEQUENCE</scope>
    <source>
        <tissue evidence="1">Shoot tissue taken approximately 20 cm above the soil surface</tissue>
    </source>
</reference>
<organism evidence="1">
    <name type="scientific">Arundo donax</name>
    <name type="common">Giant reed</name>
    <name type="synonym">Donax arundinaceus</name>
    <dbReference type="NCBI Taxonomy" id="35708"/>
    <lineage>
        <taxon>Eukaryota</taxon>
        <taxon>Viridiplantae</taxon>
        <taxon>Streptophyta</taxon>
        <taxon>Embryophyta</taxon>
        <taxon>Tracheophyta</taxon>
        <taxon>Spermatophyta</taxon>
        <taxon>Magnoliopsida</taxon>
        <taxon>Liliopsida</taxon>
        <taxon>Poales</taxon>
        <taxon>Poaceae</taxon>
        <taxon>PACMAD clade</taxon>
        <taxon>Arundinoideae</taxon>
        <taxon>Arundineae</taxon>
        <taxon>Arundo</taxon>
    </lineage>
</organism>
<evidence type="ECO:0000313" key="1">
    <source>
        <dbReference type="EMBL" id="JAD19119.1"/>
    </source>
</evidence>